<feature type="compositionally biased region" description="Basic and acidic residues" evidence="1">
    <location>
        <begin position="85"/>
        <end position="99"/>
    </location>
</feature>
<evidence type="ECO:0000313" key="4">
    <source>
        <dbReference type="Proteomes" id="UP000537126"/>
    </source>
</evidence>
<dbReference type="AlphaFoldDB" id="A0A846MMI5"/>
<feature type="compositionally biased region" description="Basic residues" evidence="1">
    <location>
        <begin position="100"/>
        <end position="112"/>
    </location>
</feature>
<accession>A0A846MMI5</accession>
<dbReference type="EMBL" id="JAASRN010000001">
    <property type="protein sequence ID" value="NIK72587.1"/>
    <property type="molecule type" value="Genomic_DNA"/>
</dbReference>
<dbReference type="Proteomes" id="UP000537126">
    <property type="component" value="Unassembled WGS sequence"/>
</dbReference>
<dbReference type="PROSITE" id="PS51257">
    <property type="entry name" value="PROKAR_LIPOPROTEIN"/>
    <property type="match status" value="1"/>
</dbReference>
<evidence type="ECO:0000256" key="1">
    <source>
        <dbReference type="SAM" id="MobiDB-lite"/>
    </source>
</evidence>
<sequence length="127" mass="14641">MKLTKQKLWSAFVGLCCMLLLFACNKRLQCATYREVETVSVAEGNYDPTANGYLRVKRSNATNLVKEKKLSKKKAKRSKQMQTDKGYKKDPGLFYDKKDKNVKRKKTKSKKTKKEDCLDPPCPQGRK</sequence>
<feature type="compositionally biased region" description="Basic residues" evidence="1">
    <location>
        <begin position="69"/>
        <end position="79"/>
    </location>
</feature>
<evidence type="ECO:0008006" key="5">
    <source>
        <dbReference type="Google" id="ProtNLM"/>
    </source>
</evidence>
<proteinExistence type="predicted"/>
<reference evidence="3 4" key="1">
    <citation type="submission" date="2020-03" db="EMBL/GenBank/DDBJ databases">
        <title>Genomic Encyclopedia of Type Strains, Phase IV (KMG-IV): sequencing the most valuable type-strain genomes for metagenomic binning, comparative biology and taxonomic classification.</title>
        <authorList>
            <person name="Goeker M."/>
        </authorList>
    </citation>
    <scope>NUCLEOTIDE SEQUENCE [LARGE SCALE GENOMIC DNA]</scope>
    <source>
        <strain evidence="3 4">DSM 5718</strain>
    </source>
</reference>
<name>A0A846MMI5_9BACT</name>
<feature type="region of interest" description="Disordered" evidence="1">
    <location>
        <begin position="64"/>
        <end position="127"/>
    </location>
</feature>
<keyword evidence="2" id="KW-0732">Signal</keyword>
<evidence type="ECO:0000313" key="3">
    <source>
        <dbReference type="EMBL" id="NIK72587.1"/>
    </source>
</evidence>
<dbReference type="RefSeq" id="WP_166917909.1">
    <property type="nucleotide sequence ID" value="NZ_JAASRN010000001.1"/>
</dbReference>
<evidence type="ECO:0000256" key="2">
    <source>
        <dbReference type="SAM" id="SignalP"/>
    </source>
</evidence>
<keyword evidence="4" id="KW-1185">Reference proteome</keyword>
<feature type="chain" id="PRO_5032691005" description="Lipoprotein" evidence="2">
    <location>
        <begin position="24"/>
        <end position="127"/>
    </location>
</feature>
<feature type="signal peptide" evidence="2">
    <location>
        <begin position="1"/>
        <end position="23"/>
    </location>
</feature>
<protein>
    <recommendedName>
        <fullName evidence="5">Lipoprotein</fullName>
    </recommendedName>
</protein>
<gene>
    <name evidence="3" type="ORF">FHS56_000073</name>
</gene>
<comment type="caution">
    <text evidence="3">The sequence shown here is derived from an EMBL/GenBank/DDBJ whole genome shotgun (WGS) entry which is preliminary data.</text>
</comment>
<organism evidence="3 4">
    <name type="scientific">Thermonema lapsum</name>
    <dbReference type="NCBI Taxonomy" id="28195"/>
    <lineage>
        <taxon>Bacteria</taxon>
        <taxon>Pseudomonadati</taxon>
        <taxon>Bacteroidota</taxon>
        <taxon>Cytophagia</taxon>
        <taxon>Cytophagales</taxon>
        <taxon>Thermonemataceae</taxon>
        <taxon>Thermonema</taxon>
    </lineage>
</organism>